<keyword evidence="5 13" id="KW-0812">Transmembrane</keyword>
<evidence type="ECO:0000313" key="16">
    <source>
        <dbReference type="EMBL" id="KDO34831.1"/>
    </source>
</evidence>
<dbReference type="Pfam" id="PF00664">
    <property type="entry name" value="ABC_membrane"/>
    <property type="match status" value="2"/>
</dbReference>
<reference evidence="16 17" key="1">
    <citation type="journal article" date="2013" name="PLoS Genet.">
        <title>Distinctive expansion of potential virulence genes in the genome of the oomycete fish pathogen Saprolegnia parasitica.</title>
        <authorList>
            <person name="Jiang R.H."/>
            <person name="de Bruijn I."/>
            <person name="Haas B.J."/>
            <person name="Belmonte R."/>
            <person name="Lobach L."/>
            <person name="Christie J."/>
            <person name="van den Ackerveken G."/>
            <person name="Bottin A."/>
            <person name="Bulone V."/>
            <person name="Diaz-Moreno S.M."/>
            <person name="Dumas B."/>
            <person name="Fan L."/>
            <person name="Gaulin E."/>
            <person name="Govers F."/>
            <person name="Grenville-Briggs L.J."/>
            <person name="Horner N.R."/>
            <person name="Levin J.Z."/>
            <person name="Mammella M."/>
            <person name="Meijer H.J."/>
            <person name="Morris P."/>
            <person name="Nusbaum C."/>
            <person name="Oome S."/>
            <person name="Phillips A.J."/>
            <person name="van Rooyen D."/>
            <person name="Rzeszutek E."/>
            <person name="Saraiva M."/>
            <person name="Secombes C.J."/>
            <person name="Seidl M.F."/>
            <person name="Snel B."/>
            <person name="Stassen J.H."/>
            <person name="Sykes S."/>
            <person name="Tripathy S."/>
            <person name="van den Berg H."/>
            <person name="Vega-Arreguin J.C."/>
            <person name="Wawra S."/>
            <person name="Young S.K."/>
            <person name="Zeng Q."/>
            <person name="Dieguez-Uribeondo J."/>
            <person name="Russ C."/>
            <person name="Tyler B.M."/>
            <person name="van West P."/>
        </authorList>
    </citation>
    <scope>NUCLEOTIDE SEQUENCE [LARGE SCALE GENOMIC DNA]</scope>
    <source>
        <strain evidence="16 17">CBS 223.65</strain>
    </source>
</reference>
<dbReference type="KEGG" id="spar:SPRG_22062"/>
<dbReference type="CDD" id="cd18598">
    <property type="entry name" value="ABC_6TM_MRP7_D1_like"/>
    <property type="match status" value="1"/>
</dbReference>
<feature type="transmembrane region" description="Helical" evidence="13">
    <location>
        <begin position="914"/>
        <end position="934"/>
    </location>
</feature>
<accession>A0A067D843</accession>
<dbReference type="EMBL" id="KK583190">
    <property type="protein sequence ID" value="KDO34831.1"/>
    <property type="molecule type" value="Genomic_DNA"/>
</dbReference>
<feature type="transmembrane region" description="Helical" evidence="13">
    <location>
        <begin position="431"/>
        <end position="457"/>
    </location>
</feature>
<dbReference type="InterPro" id="IPR003593">
    <property type="entry name" value="AAA+_ATPase"/>
</dbReference>
<dbReference type="RefSeq" id="XP_012194833.1">
    <property type="nucleotide sequence ID" value="XM_012339443.1"/>
</dbReference>
<dbReference type="GO" id="GO:0016020">
    <property type="term" value="C:membrane"/>
    <property type="evidence" value="ECO:0007669"/>
    <property type="project" value="UniProtKB-SubCell"/>
</dbReference>
<name>A0A067D843_SAPPC</name>
<keyword evidence="8" id="KW-0067">ATP-binding</keyword>
<dbReference type="InterPro" id="IPR036640">
    <property type="entry name" value="ABC1_TM_sf"/>
</dbReference>
<dbReference type="InterPro" id="IPR027417">
    <property type="entry name" value="P-loop_NTPase"/>
</dbReference>
<dbReference type="GO" id="GO:0016887">
    <property type="term" value="F:ATP hydrolysis activity"/>
    <property type="evidence" value="ECO:0007669"/>
    <property type="project" value="InterPro"/>
</dbReference>
<proteinExistence type="inferred from homology"/>
<sequence length="1209" mass="132682">MLRMRTLVAGQCPRIERPCLRLKYALAVLQVFLCIAFFAITSMLHRTTTPSQDINLTAQGVAWAFYAAILLDDGETAWLRVLLVVRGALAGHAVYLSGAPRIERYDHLCLASVHSVNVVLGCLALLPAMARRPHDIASPYDHASLVSRLLYLWVSPFVTLGLRRRFEMADIPPLPRADHTASASHAFQSALLRERRRASPSFFRLLRHLYGWQVVGFGLWSACNKLLSLANPFLIKEFLEWAEHPTPSRGYVLAGAICGQSVLSALSGSQYGLAWTRFDIRLRAGLMAAIYGRTLELSASEKAAHGIGRLTNYVSVDLGRLVGMPGSVFDMVLIPMEIAIALYLLGREVSYAFVAGLVVLGVMLPIQAWLGSTLQRVTRAMLSFRDDRVEWSSMLLQGVRVLKLLAWTDVYLDKMQAARSLEMQRLRVRKYLDALCVVFWASTPVIVQSSVFVAVIYSGHDLTAANAFTAIALLDRLIFPMNYFPWIINGFLEARVSALRLRAFLFPTCAGRRPHDFFVARLPLCVDDIDGRTQSTPLLAPDATPFDVRLDHLTLQKRDVLVLTGPVGCGKTSLLLALLGEMPLMHGDRFAPRGARVSFAPQTPWLFPASIRRNITLATDDDSSIDDALYEKVLAVCCLDVDLASQPLGDRTLLSENGANLSGGQRLRVGLARALYQRAALYLLDDCVSGLDQPTAITVLSRLHTVLPEDAAVVLATHAVGLLGSFRCSAILHLFHAPLSFFTVTPTGRILNRLSGDTYGVDESLPFILNICIKDAAEILGTLCILLLTTPLVLLLLLPLSLLYARVQRWYRPTSRHVRRLDAVAQSPLLMHFHATLHGLSVLRGLQCHMRWYQEYLSLLNTSQKMSFLGANASAWFGLRLDALGVVLTSAIGVYAAVASHLGAPIPSGTLGLILIYALPIVGKCNAILGSFIATEQNMISVERVLEYSTLSPEVDGASPVLPKWPRHGVIRYDNVRVAYSGNANKSALGPLTIAVQAAEKIGICGRTGAGKSSFLHALFRAMPYEGRITIDNVDIASMALTTLRSALCFVPQEAMLFRGTLRSNLDPFEDADDAAIWDALQRCCLDAVVRAWPLQLETPLSDNDDKLSRGQAALVGIARAVLRKAKVVCIDEATASMDHATEAIVQETLRSVFQDATVLTVAHRMHTILDCDRVLVLDHGRVVEWDTPAALLANPVGQFTKLVEFAAT</sequence>
<organism evidence="16 17">
    <name type="scientific">Saprolegnia parasitica (strain CBS 223.65)</name>
    <dbReference type="NCBI Taxonomy" id="695850"/>
    <lineage>
        <taxon>Eukaryota</taxon>
        <taxon>Sar</taxon>
        <taxon>Stramenopiles</taxon>
        <taxon>Oomycota</taxon>
        <taxon>Saprolegniomycetes</taxon>
        <taxon>Saprolegniales</taxon>
        <taxon>Saprolegniaceae</taxon>
        <taxon>Saprolegnia</taxon>
    </lineage>
</organism>
<evidence type="ECO:0000256" key="4">
    <source>
        <dbReference type="ARBA" id="ARBA00022448"/>
    </source>
</evidence>
<dbReference type="SMART" id="SM00382">
    <property type="entry name" value="AAA"/>
    <property type="match status" value="2"/>
</dbReference>
<keyword evidence="7" id="KW-0547">Nucleotide-binding</keyword>
<dbReference type="FunFam" id="3.40.50.300:FF:000163">
    <property type="entry name" value="Multidrug resistance-associated protein member 4"/>
    <property type="match status" value="1"/>
</dbReference>
<dbReference type="SUPFAM" id="SSF52540">
    <property type="entry name" value="P-loop containing nucleoside triphosphate hydrolases"/>
    <property type="match status" value="2"/>
</dbReference>
<keyword evidence="11 13" id="KW-0472">Membrane</keyword>
<evidence type="ECO:0000256" key="3">
    <source>
        <dbReference type="ARBA" id="ARBA00012191"/>
    </source>
</evidence>
<evidence type="ECO:0000256" key="5">
    <source>
        <dbReference type="ARBA" id="ARBA00022692"/>
    </source>
</evidence>
<keyword evidence="6" id="KW-0677">Repeat</keyword>
<feature type="domain" description="ABC transmembrane type-1" evidence="15">
    <location>
        <begin position="219"/>
        <end position="493"/>
    </location>
</feature>
<dbReference type="VEuPathDB" id="FungiDB:SPRG_22062"/>
<feature type="domain" description="ABC transmembrane type-1" evidence="15">
    <location>
        <begin position="719"/>
        <end position="937"/>
    </location>
</feature>
<comment type="catalytic activity">
    <reaction evidence="12">
        <text>ATP + H2O + xenobioticSide 1 = ADP + phosphate + xenobioticSide 2.</text>
        <dbReference type="EC" id="7.6.2.2"/>
    </reaction>
</comment>
<dbReference type="STRING" id="695850.A0A067D843"/>
<feature type="transmembrane region" description="Helical" evidence="13">
    <location>
        <begin position="779"/>
        <end position="805"/>
    </location>
</feature>
<evidence type="ECO:0000256" key="7">
    <source>
        <dbReference type="ARBA" id="ARBA00022741"/>
    </source>
</evidence>
<evidence type="ECO:0000256" key="1">
    <source>
        <dbReference type="ARBA" id="ARBA00004141"/>
    </source>
</evidence>
<feature type="transmembrane region" description="Helical" evidence="13">
    <location>
        <begin position="328"/>
        <end position="345"/>
    </location>
</feature>
<feature type="transmembrane region" description="Helical" evidence="13">
    <location>
        <begin position="883"/>
        <end position="902"/>
    </location>
</feature>
<dbReference type="FunFam" id="1.20.1560.10:FF:000037">
    <property type="entry name" value="ATP-binding cassette subfamily C member 10"/>
    <property type="match status" value="1"/>
</dbReference>
<dbReference type="InterPro" id="IPR050173">
    <property type="entry name" value="ABC_transporter_C-like"/>
</dbReference>
<dbReference type="InterPro" id="IPR003439">
    <property type="entry name" value="ABC_transporter-like_ATP-bd"/>
</dbReference>
<evidence type="ECO:0000256" key="2">
    <source>
        <dbReference type="ARBA" id="ARBA00009726"/>
    </source>
</evidence>
<keyword evidence="10 13" id="KW-1133">Transmembrane helix</keyword>
<dbReference type="SUPFAM" id="SSF90123">
    <property type="entry name" value="ABC transporter transmembrane region"/>
    <property type="match status" value="2"/>
</dbReference>
<evidence type="ECO:0000256" key="11">
    <source>
        <dbReference type="ARBA" id="ARBA00023136"/>
    </source>
</evidence>
<evidence type="ECO:0000256" key="8">
    <source>
        <dbReference type="ARBA" id="ARBA00022840"/>
    </source>
</evidence>
<evidence type="ECO:0000256" key="12">
    <source>
        <dbReference type="ARBA" id="ARBA00034018"/>
    </source>
</evidence>
<dbReference type="CDD" id="cd03244">
    <property type="entry name" value="ABCC_MRP_domain2"/>
    <property type="match status" value="1"/>
</dbReference>
<comment type="subcellular location">
    <subcellularLocation>
        <location evidence="1">Membrane</location>
        <topology evidence="1">Multi-pass membrane protein</topology>
    </subcellularLocation>
</comment>
<dbReference type="Gene3D" id="1.20.1560.10">
    <property type="entry name" value="ABC transporter type 1, transmembrane domain"/>
    <property type="match status" value="2"/>
</dbReference>
<evidence type="ECO:0000256" key="13">
    <source>
        <dbReference type="SAM" id="Phobius"/>
    </source>
</evidence>
<evidence type="ECO:0000259" key="15">
    <source>
        <dbReference type="PROSITE" id="PS50929"/>
    </source>
</evidence>
<gene>
    <name evidence="16" type="ORF">SPRG_22062</name>
</gene>
<comment type="similarity">
    <text evidence="2">Belongs to the ABC transporter superfamily. ABCC family. Conjugate transporter (TC 3.A.1.208) subfamily.</text>
</comment>
<dbReference type="GeneID" id="24142445"/>
<dbReference type="PANTHER" id="PTHR24223:SF441">
    <property type="match status" value="1"/>
</dbReference>
<evidence type="ECO:0000256" key="9">
    <source>
        <dbReference type="ARBA" id="ARBA00022967"/>
    </source>
</evidence>
<dbReference type="GO" id="GO:0005524">
    <property type="term" value="F:ATP binding"/>
    <property type="evidence" value="ECO:0007669"/>
    <property type="project" value="UniProtKB-KW"/>
</dbReference>
<keyword evidence="9" id="KW-1278">Translocase</keyword>
<dbReference type="Pfam" id="PF00005">
    <property type="entry name" value="ABC_tran"/>
    <property type="match status" value="2"/>
</dbReference>
<feature type="transmembrane region" description="Helical" evidence="13">
    <location>
        <begin position="77"/>
        <end position="96"/>
    </location>
</feature>
<dbReference type="OrthoDB" id="6500128at2759"/>
<evidence type="ECO:0000313" key="17">
    <source>
        <dbReference type="Proteomes" id="UP000030745"/>
    </source>
</evidence>
<keyword evidence="17" id="KW-1185">Reference proteome</keyword>
<feature type="transmembrane region" description="Helical" evidence="13">
    <location>
        <begin position="351"/>
        <end position="371"/>
    </location>
</feature>
<feature type="transmembrane region" description="Helical" evidence="13">
    <location>
        <begin position="108"/>
        <end position="130"/>
    </location>
</feature>
<feature type="domain" description="ABC transporter" evidence="14">
    <location>
        <begin position="971"/>
        <end position="1205"/>
    </location>
</feature>
<dbReference type="EC" id="7.6.2.2" evidence="3"/>
<dbReference type="GO" id="GO:0008559">
    <property type="term" value="F:ABC-type xenobiotic transporter activity"/>
    <property type="evidence" value="ECO:0007669"/>
    <property type="project" value="UniProtKB-EC"/>
</dbReference>
<dbReference type="Proteomes" id="UP000030745">
    <property type="component" value="Unassembled WGS sequence"/>
</dbReference>
<dbReference type="AlphaFoldDB" id="A0A067D843"/>
<dbReference type="PANTHER" id="PTHR24223">
    <property type="entry name" value="ATP-BINDING CASSETTE SUB-FAMILY C"/>
    <property type="match status" value="1"/>
</dbReference>
<feature type="domain" description="ABC transporter" evidence="14">
    <location>
        <begin position="524"/>
        <end position="780"/>
    </location>
</feature>
<feature type="transmembrane region" description="Helical" evidence="13">
    <location>
        <begin position="142"/>
        <end position="162"/>
    </location>
</feature>
<protein>
    <recommendedName>
        <fullName evidence="3">ABC-type xenobiotic transporter</fullName>
        <ecNumber evidence="3">7.6.2.2</ecNumber>
    </recommendedName>
</protein>
<evidence type="ECO:0000259" key="14">
    <source>
        <dbReference type="PROSITE" id="PS50893"/>
    </source>
</evidence>
<dbReference type="Gene3D" id="3.40.50.300">
    <property type="entry name" value="P-loop containing nucleotide triphosphate hydrolases"/>
    <property type="match status" value="2"/>
</dbReference>
<dbReference type="InterPro" id="IPR011527">
    <property type="entry name" value="ABC1_TM_dom"/>
</dbReference>
<evidence type="ECO:0000256" key="6">
    <source>
        <dbReference type="ARBA" id="ARBA00022737"/>
    </source>
</evidence>
<dbReference type="PROSITE" id="PS50893">
    <property type="entry name" value="ABC_TRANSPORTER_2"/>
    <property type="match status" value="2"/>
</dbReference>
<evidence type="ECO:0000256" key="10">
    <source>
        <dbReference type="ARBA" id="ARBA00022989"/>
    </source>
</evidence>
<feature type="transmembrane region" description="Helical" evidence="13">
    <location>
        <begin position="24"/>
        <end position="42"/>
    </location>
</feature>
<dbReference type="PROSITE" id="PS50929">
    <property type="entry name" value="ABC_TM1F"/>
    <property type="match status" value="2"/>
</dbReference>
<keyword evidence="4" id="KW-0813">Transport</keyword>